<feature type="region of interest" description="Disordered" evidence="1">
    <location>
        <begin position="48"/>
        <end position="163"/>
    </location>
</feature>
<evidence type="ECO:0000313" key="3">
    <source>
        <dbReference type="Proteomes" id="UP000266841"/>
    </source>
</evidence>
<proteinExistence type="predicted"/>
<organism evidence="2 3">
    <name type="scientific">Thalassiosira oceanica</name>
    <name type="common">Marine diatom</name>
    <dbReference type="NCBI Taxonomy" id="159749"/>
    <lineage>
        <taxon>Eukaryota</taxon>
        <taxon>Sar</taxon>
        <taxon>Stramenopiles</taxon>
        <taxon>Ochrophyta</taxon>
        <taxon>Bacillariophyta</taxon>
        <taxon>Coscinodiscophyceae</taxon>
        <taxon>Thalassiosirophycidae</taxon>
        <taxon>Thalassiosirales</taxon>
        <taxon>Thalassiosiraceae</taxon>
        <taxon>Thalassiosira</taxon>
    </lineage>
</organism>
<feature type="compositionally biased region" description="Basic and acidic residues" evidence="1">
    <location>
        <begin position="58"/>
        <end position="70"/>
    </location>
</feature>
<feature type="compositionally biased region" description="Gly residues" evidence="1">
    <location>
        <begin position="126"/>
        <end position="135"/>
    </location>
</feature>
<reference evidence="2 3" key="1">
    <citation type="journal article" date="2012" name="Genome Biol.">
        <title>Genome and low-iron response of an oceanic diatom adapted to chronic iron limitation.</title>
        <authorList>
            <person name="Lommer M."/>
            <person name="Specht M."/>
            <person name="Roy A.S."/>
            <person name="Kraemer L."/>
            <person name="Andreson R."/>
            <person name="Gutowska M.A."/>
            <person name="Wolf J."/>
            <person name="Bergner S.V."/>
            <person name="Schilhabel M.B."/>
            <person name="Klostermeier U.C."/>
            <person name="Beiko R.G."/>
            <person name="Rosenstiel P."/>
            <person name="Hippler M."/>
            <person name="Laroche J."/>
        </authorList>
    </citation>
    <scope>NUCLEOTIDE SEQUENCE [LARGE SCALE GENOMIC DNA]</scope>
    <source>
        <strain evidence="2 3">CCMP1005</strain>
    </source>
</reference>
<evidence type="ECO:0000313" key="2">
    <source>
        <dbReference type="EMBL" id="EJK52992.1"/>
    </source>
</evidence>
<accession>K0S241</accession>
<keyword evidence="3" id="KW-1185">Reference proteome</keyword>
<protein>
    <submittedName>
        <fullName evidence="2">Uncharacterized protein</fullName>
    </submittedName>
</protein>
<comment type="caution">
    <text evidence="2">The sequence shown here is derived from an EMBL/GenBank/DDBJ whole genome shotgun (WGS) entry which is preliminary data.</text>
</comment>
<dbReference type="Proteomes" id="UP000266841">
    <property type="component" value="Unassembled WGS sequence"/>
</dbReference>
<sequence>ASVRKCPLSQNYASRGLRTPRRIWTKSSFPESSRRALQVAANRRIQVGPSMARPAARGVERTKEEVKVHGWEGAATTATTPSPGRTDPPTRHAAPRGGRAAPTSPPTTRAARAPRRPGDSSPPSPGGGGRGGARGRGAEAVSPARCRLSSPSAVPGAGGRPRR</sequence>
<dbReference type="AlphaFoldDB" id="K0S241"/>
<dbReference type="EMBL" id="AGNL01038750">
    <property type="protein sequence ID" value="EJK52992.1"/>
    <property type="molecule type" value="Genomic_DNA"/>
</dbReference>
<gene>
    <name evidence="2" type="ORF">THAOC_27649</name>
</gene>
<name>K0S241_THAOC</name>
<feature type="non-terminal residue" evidence="2">
    <location>
        <position position="1"/>
    </location>
</feature>
<evidence type="ECO:0000256" key="1">
    <source>
        <dbReference type="SAM" id="MobiDB-lite"/>
    </source>
</evidence>
<feature type="compositionally biased region" description="Low complexity" evidence="1">
    <location>
        <begin position="91"/>
        <end position="111"/>
    </location>
</feature>